<evidence type="ECO:0000313" key="1">
    <source>
        <dbReference type="EMBL" id="KAH1082839.1"/>
    </source>
</evidence>
<sequence>METEGVHVGDTPRHSSNIAGAVHSQGSGNMLLPNIHYFSKHDTIKLGEQNFLLWKHQILLILERDKFLASWLLSTVTDDVLVHLTTAKTSFDIWSIIERKFGAKSSISLSNMRHTLYSLKKAGLTVKEFG</sequence>
<protein>
    <recommendedName>
        <fullName evidence="3">Retrotransposon Copia-like N-terminal domain-containing protein</fullName>
    </recommendedName>
</protein>
<dbReference type="OrthoDB" id="1845088at2759"/>
<dbReference type="PANTHER" id="PTHR47481:SF10">
    <property type="entry name" value="COPIA-LIKE POLYPROTEIN_RETROTRANSPOSON"/>
    <property type="match status" value="1"/>
</dbReference>
<name>A0A9D4A3M4_9ROSI</name>
<dbReference type="AlphaFoldDB" id="A0A9D4A3M4"/>
<dbReference type="EMBL" id="JAIQCV010000007">
    <property type="protein sequence ID" value="KAH1082839.1"/>
    <property type="molecule type" value="Genomic_DNA"/>
</dbReference>
<organism evidence="1 2">
    <name type="scientific">Gossypium stocksii</name>
    <dbReference type="NCBI Taxonomy" id="47602"/>
    <lineage>
        <taxon>Eukaryota</taxon>
        <taxon>Viridiplantae</taxon>
        <taxon>Streptophyta</taxon>
        <taxon>Embryophyta</taxon>
        <taxon>Tracheophyta</taxon>
        <taxon>Spermatophyta</taxon>
        <taxon>Magnoliopsida</taxon>
        <taxon>eudicotyledons</taxon>
        <taxon>Gunneridae</taxon>
        <taxon>Pentapetalae</taxon>
        <taxon>rosids</taxon>
        <taxon>malvids</taxon>
        <taxon>Malvales</taxon>
        <taxon>Malvaceae</taxon>
        <taxon>Malvoideae</taxon>
        <taxon>Gossypium</taxon>
    </lineage>
</organism>
<gene>
    <name evidence="1" type="ORF">J1N35_022600</name>
</gene>
<dbReference type="PANTHER" id="PTHR47481">
    <property type="match status" value="1"/>
</dbReference>
<proteinExistence type="predicted"/>
<evidence type="ECO:0008006" key="3">
    <source>
        <dbReference type="Google" id="ProtNLM"/>
    </source>
</evidence>
<evidence type="ECO:0000313" key="2">
    <source>
        <dbReference type="Proteomes" id="UP000828251"/>
    </source>
</evidence>
<keyword evidence="2" id="KW-1185">Reference proteome</keyword>
<accession>A0A9D4A3M4</accession>
<reference evidence="1 2" key="1">
    <citation type="journal article" date="2021" name="Plant Biotechnol. J.">
        <title>Multi-omics assisted identification of the key and species-specific regulatory components of drought-tolerant mechanisms in Gossypium stocksii.</title>
        <authorList>
            <person name="Yu D."/>
            <person name="Ke L."/>
            <person name="Zhang D."/>
            <person name="Wu Y."/>
            <person name="Sun Y."/>
            <person name="Mei J."/>
            <person name="Sun J."/>
            <person name="Sun Y."/>
        </authorList>
    </citation>
    <scope>NUCLEOTIDE SEQUENCE [LARGE SCALE GENOMIC DNA]</scope>
    <source>
        <strain evidence="2">cv. E1</strain>
        <tissue evidence="1">Leaf</tissue>
    </source>
</reference>
<comment type="caution">
    <text evidence="1">The sequence shown here is derived from an EMBL/GenBank/DDBJ whole genome shotgun (WGS) entry which is preliminary data.</text>
</comment>
<dbReference type="Proteomes" id="UP000828251">
    <property type="component" value="Unassembled WGS sequence"/>
</dbReference>